<dbReference type="GO" id="GO:0008757">
    <property type="term" value="F:S-adenosylmethionine-dependent methyltransferase activity"/>
    <property type="evidence" value="ECO:0007669"/>
    <property type="project" value="InterPro"/>
</dbReference>
<gene>
    <name evidence="2" type="ORF">COU85_01600</name>
</gene>
<evidence type="ECO:0000259" key="1">
    <source>
        <dbReference type="Pfam" id="PF08241"/>
    </source>
</evidence>
<dbReference type="InterPro" id="IPR029063">
    <property type="entry name" value="SAM-dependent_MTases_sf"/>
</dbReference>
<dbReference type="InterPro" id="IPR013216">
    <property type="entry name" value="Methyltransf_11"/>
</dbReference>
<dbReference type="Gene3D" id="3.40.50.150">
    <property type="entry name" value="Vaccinia Virus protein VP39"/>
    <property type="match status" value="1"/>
</dbReference>
<organism evidence="2 3">
    <name type="scientific">Candidatus Portnoybacteria bacterium CG10_big_fil_rev_8_21_14_0_10_44_7</name>
    <dbReference type="NCBI Taxonomy" id="1974816"/>
    <lineage>
        <taxon>Bacteria</taxon>
        <taxon>Candidatus Portnoyibacteriota</taxon>
    </lineage>
</organism>
<dbReference type="AlphaFoldDB" id="A0A2M8KIT5"/>
<evidence type="ECO:0000313" key="2">
    <source>
        <dbReference type="EMBL" id="PJE59818.1"/>
    </source>
</evidence>
<dbReference type="PANTHER" id="PTHR42912">
    <property type="entry name" value="METHYLTRANSFERASE"/>
    <property type="match status" value="1"/>
</dbReference>
<dbReference type="Proteomes" id="UP000231086">
    <property type="component" value="Unassembled WGS sequence"/>
</dbReference>
<name>A0A2M8KIT5_9BACT</name>
<protein>
    <recommendedName>
        <fullName evidence="1">Methyltransferase type 11 domain-containing protein</fullName>
    </recommendedName>
</protein>
<dbReference type="SUPFAM" id="SSF53335">
    <property type="entry name" value="S-adenosyl-L-methionine-dependent methyltransferases"/>
    <property type="match status" value="1"/>
</dbReference>
<proteinExistence type="predicted"/>
<dbReference type="PANTHER" id="PTHR42912:SF93">
    <property type="entry name" value="N6-ADENOSINE-METHYLTRANSFERASE TMT1A"/>
    <property type="match status" value="1"/>
</dbReference>
<feature type="non-terminal residue" evidence="2">
    <location>
        <position position="222"/>
    </location>
</feature>
<reference evidence="3" key="1">
    <citation type="submission" date="2017-09" db="EMBL/GenBank/DDBJ databases">
        <title>Depth-based differentiation of microbial function through sediment-hosted aquifers and enrichment of novel symbionts in the deep terrestrial subsurface.</title>
        <authorList>
            <person name="Probst A.J."/>
            <person name="Ladd B."/>
            <person name="Jarett J.K."/>
            <person name="Geller-Mcgrath D.E."/>
            <person name="Sieber C.M.K."/>
            <person name="Emerson J.B."/>
            <person name="Anantharaman K."/>
            <person name="Thomas B.C."/>
            <person name="Malmstrom R."/>
            <person name="Stieglmeier M."/>
            <person name="Klingl A."/>
            <person name="Woyke T."/>
            <person name="Ryan C.M."/>
            <person name="Banfield J.F."/>
        </authorList>
    </citation>
    <scope>NUCLEOTIDE SEQUENCE [LARGE SCALE GENOMIC DNA]</scope>
</reference>
<feature type="domain" description="Methyltransferase type 11" evidence="1">
    <location>
        <begin position="74"/>
        <end position="172"/>
    </location>
</feature>
<dbReference type="CDD" id="cd02440">
    <property type="entry name" value="AdoMet_MTases"/>
    <property type="match status" value="1"/>
</dbReference>
<comment type="caution">
    <text evidence="2">The sequence shown here is derived from an EMBL/GenBank/DDBJ whole genome shotgun (WGS) entry which is preliminary data.</text>
</comment>
<accession>A0A2M8KIT5</accession>
<sequence>MRRHWTDLWQLAVGLLNFMDEKQAQKIKAINRIFHEVEADFYDQRHPEILAERRRWQNLAEKYLPRLRRPRVVLDVGTGTGFVAGLLAPYLSAADQIICTDISPQMLASAKNALKDFSGRVELVENDGEQLNFLPSGSVSLVALNSVLHHLPDYERLLSEIDRVLQPGGLFCVLHEPNQKFAQSGFLVFISRALNFLNSKFGREKSRAKEDLTGAVNKRLIR</sequence>
<dbReference type="InterPro" id="IPR050508">
    <property type="entry name" value="Methyltransf_Superfamily"/>
</dbReference>
<dbReference type="Pfam" id="PF08241">
    <property type="entry name" value="Methyltransf_11"/>
    <property type="match status" value="1"/>
</dbReference>
<dbReference type="EMBL" id="PFEA01000029">
    <property type="protein sequence ID" value="PJE59818.1"/>
    <property type="molecule type" value="Genomic_DNA"/>
</dbReference>
<evidence type="ECO:0000313" key="3">
    <source>
        <dbReference type="Proteomes" id="UP000231086"/>
    </source>
</evidence>